<dbReference type="PANTHER" id="PTHR46407:SF3">
    <property type="entry name" value="OS02G0208700 PROTEIN"/>
    <property type="match status" value="1"/>
</dbReference>
<dbReference type="EMBL" id="CAJOBA010005989">
    <property type="protein sequence ID" value="CAF3760081.1"/>
    <property type="molecule type" value="Genomic_DNA"/>
</dbReference>
<dbReference type="InterPro" id="IPR015915">
    <property type="entry name" value="Kelch-typ_b-propeller"/>
</dbReference>
<dbReference type="Gene3D" id="2.130.10.80">
    <property type="entry name" value="Galactose oxidase/kelch, beta-propeller"/>
    <property type="match status" value="2"/>
</dbReference>
<dbReference type="Pfam" id="PF24981">
    <property type="entry name" value="Beta-prop_ATRN-LZTR1"/>
    <property type="match status" value="1"/>
</dbReference>
<dbReference type="Proteomes" id="UP000677228">
    <property type="component" value="Unassembled WGS sequence"/>
</dbReference>
<dbReference type="InterPro" id="IPR056737">
    <property type="entry name" value="Beta-prop_ATRN-MKLN-like"/>
</dbReference>
<dbReference type="InterPro" id="IPR044595">
    <property type="entry name" value="KMD1-4"/>
</dbReference>
<dbReference type="InterPro" id="IPR037293">
    <property type="entry name" value="Gal_Oxidase_central_sf"/>
</dbReference>
<gene>
    <name evidence="4" type="ORF">OVA965_LOCUS14022</name>
    <name evidence="5" type="ORF">TMI583_LOCUS14025</name>
</gene>
<name>A0A8S2DV47_9BILA</name>
<organism evidence="4 6">
    <name type="scientific">Didymodactylos carnosus</name>
    <dbReference type="NCBI Taxonomy" id="1234261"/>
    <lineage>
        <taxon>Eukaryota</taxon>
        <taxon>Metazoa</taxon>
        <taxon>Spiralia</taxon>
        <taxon>Gnathifera</taxon>
        <taxon>Rotifera</taxon>
        <taxon>Eurotatoria</taxon>
        <taxon>Bdelloidea</taxon>
        <taxon>Philodinida</taxon>
        <taxon>Philodinidae</taxon>
        <taxon>Didymodactylos</taxon>
    </lineage>
</organism>
<evidence type="ECO:0000313" key="4">
    <source>
        <dbReference type="EMBL" id="CAF0989967.1"/>
    </source>
</evidence>
<dbReference type="SMART" id="SM00612">
    <property type="entry name" value="Kelch"/>
    <property type="match status" value="6"/>
</dbReference>
<dbReference type="CDD" id="cd19757">
    <property type="entry name" value="Bbox1"/>
    <property type="match status" value="1"/>
</dbReference>
<dbReference type="AlphaFoldDB" id="A0A8S2DV47"/>
<feature type="domain" description="Attractin/MKLN-like beta-propeller" evidence="3">
    <location>
        <begin position="320"/>
        <end position="549"/>
    </location>
</feature>
<evidence type="ECO:0000256" key="1">
    <source>
        <dbReference type="ARBA" id="ARBA00022441"/>
    </source>
</evidence>
<evidence type="ECO:0000256" key="2">
    <source>
        <dbReference type="ARBA" id="ARBA00022737"/>
    </source>
</evidence>
<accession>A0A8S2DV47</accession>
<protein>
    <recommendedName>
        <fullName evidence="3">Attractin/MKLN-like beta-propeller domain-containing protein</fullName>
    </recommendedName>
</protein>
<evidence type="ECO:0000259" key="3">
    <source>
        <dbReference type="Pfam" id="PF24981"/>
    </source>
</evidence>
<comment type="caution">
    <text evidence="4">The sequence shown here is derived from an EMBL/GenBank/DDBJ whole genome shotgun (WGS) entry which is preliminary data.</text>
</comment>
<dbReference type="InterPro" id="IPR006652">
    <property type="entry name" value="Kelch_1"/>
</dbReference>
<dbReference type="Proteomes" id="UP000682733">
    <property type="component" value="Unassembled WGS sequence"/>
</dbReference>
<sequence length="606" mass="67163">MSDLQHPMDVCSECDEKADWYCVQDDSNYCDKHESVAHELKAQKVHERVPIRDKQKHAKPPTCQNHYMPSCLYCLTCKSDGTHQSHHDRVTPVINVVDNAKKELQNQIDKLRPIAIACEDEAKALEQILQDINDSGARSGEEIEKEFGVLMRLLSTRKEELEEQLKQKLQVSSICRDNVHSRQKNLDNVKSSLNDGIKEAEHTLSLNVFAALAETKRVAEQLEKAESDCRDYHLHALVPTSVLFNISSSAIEQIASTGCVVEESTRISTKTSSTPSNMWITVANMSSARQVHTATLLSSGKVLVTGGYDSKNYWLSCEMYDPPSNTWTPVAGMSSERFRHTATLLSSGKVLLTGGYDLKNYWSSCEVYDPPSNTWTLTPSMSSTRQYHTATLLPSGKVLVTGGYDSKNYLSSCEVYDPPSNTWTPVASMASARIQHTATLLSSGKVLVTGGYDSKNYWLSCEVYDPPSNTWTLVASMSSARYYHTTTLLSSGKVLVTGGYDSKNYWSSCEVYDPPSNTWTLVTSMSSVRRDHTATLLSSGKVLVTGGYDLKNYWSSCEMYDPPSNSWTLIPSMSSARRDHTATLLSSGMVLVTGGSDLSSCEVYDS</sequence>
<evidence type="ECO:0000313" key="6">
    <source>
        <dbReference type="Proteomes" id="UP000677228"/>
    </source>
</evidence>
<reference evidence="4" key="1">
    <citation type="submission" date="2021-02" db="EMBL/GenBank/DDBJ databases">
        <authorList>
            <person name="Nowell W R."/>
        </authorList>
    </citation>
    <scope>NUCLEOTIDE SEQUENCE</scope>
</reference>
<evidence type="ECO:0000313" key="5">
    <source>
        <dbReference type="EMBL" id="CAF3760081.1"/>
    </source>
</evidence>
<keyword evidence="2" id="KW-0677">Repeat</keyword>
<dbReference type="PANTHER" id="PTHR46407">
    <property type="entry name" value="OS02G0208700 PROTEIN"/>
    <property type="match status" value="1"/>
</dbReference>
<proteinExistence type="predicted"/>
<dbReference type="GO" id="GO:0080037">
    <property type="term" value="P:negative regulation of cytokinin-activated signaling pathway"/>
    <property type="evidence" value="ECO:0007669"/>
    <property type="project" value="InterPro"/>
</dbReference>
<dbReference type="GO" id="GO:2000762">
    <property type="term" value="P:regulation of phenylpropanoid metabolic process"/>
    <property type="evidence" value="ECO:0007669"/>
    <property type="project" value="InterPro"/>
</dbReference>
<dbReference type="Gene3D" id="2.120.10.80">
    <property type="entry name" value="Kelch-type beta propeller"/>
    <property type="match status" value="2"/>
</dbReference>
<dbReference type="InterPro" id="IPR011043">
    <property type="entry name" value="Gal_Oxase/kelch_b-propeller"/>
</dbReference>
<keyword evidence="1" id="KW-0880">Kelch repeat</keyword>
<dbReference type="SUPFAM" id="SSF50965">
    <property type="entry name" value="Galactose oxidase, central domain"/>
    <property type="match status" value="2"/>
</dbReference>
<dbReference type="EMBL" id="CAJNOK010005982">
    <property type="protein sequence ID" value="CAF0989967.1"/>
    <property type="molecule type" value="Genomic_DNA"/>
</dbReference>